<evidence type="ECO:0000313" key="2">
    <source>
        <dbReference type="Proteomes" id="UP000014254"/>
    </source>
</evidence>
<dbReference type="VEuPathDB" id="FungiDB:HMPREF1544_05584"/>
<dbReference type="eggNOG" id="ENOG502RAZ0">
    <property type="taxonomic scope" value="Eukaryota"/>
</dbReference>
<reference evidence="2" key="1">
    <citation type="submission" date="2013-05" db="EMBL/GenBank/DDBJ databases">
        <title>The Genome sequence of Mucor circinelloides f. circinelloides 1006PhL.</title>
        <authorList>
            <consortium name="The Broad Institute Genomics Platform"/>
            <person name="Cuomo C."/>
            <person name="Earl A."/>
            <person name="Findley K."/>
            <person name="Lee S.C."/>
            <person name="Walker B."/>
            <person name="Young S."/>
            <person name="Zeng Q."/>
            <person name="Gargeya S."/>
            <person name="Fitzgerald M."/>
            <person name="Haas B."/>
            <person name="Abouelleil A."/>
            <person name="Allen A.W."/>
            <person name="Alvarado L."/>
            <person name="Arachchi H.M."/>
            <person name="Berlin A.M."/>
            <person name="Chapman S.B."/>
            <person name="Gainer-Dewar J."/>
            <person name="Goldberg J."/>
            <person name="Griggs A."/>
            <person name="Gujja S."/>
            <person name="Hansen M."/>
            <person name="Howarth C."/>
            <person name="Imamovic A."/>
            <person name="Ireland A."/>
            <person name="Larimer J."/>
            <person name="McCowan C."/>
            <person name="Murphy C."/>
            <person name="Pearson M."/>
            <person name="Poon T.W."/>
            <person name="Priest M."/>
            <person name="Roberts A."/>
            <person name="Saif S."/>
            <person name="Shea T."/>
            <person name="Sisk P."/>
            <person name="Sykes S."/>
            <person name="Wortman J."/>
            <person name="Nusbaum C."/>
            <person name="Birren B."/>
        </authorList>
    </citation>
    <scope>NUCLEOTIDE SEQUENCE [LARGE SCALE GENOMIC DNA]</scope>
    <source>
        <strain evidence="2">1006PhL</strain>
    </source>
</reference>
<proteinExistence type="predicted"/>
<name>S2JGH0_MUCC1</name>
<sequence>MPQKVFIRIPHLFEGVLKRAKKEEDEDVRNSRRMRTSSPIRDDLEEMKDKIASIKEISSGFKTEKMKAFLGASLGKDNMDDYWRVYVPLVPALALRECRLLRNFTKRASGFQWLLKSKRFHENGFSTSSALSLHALAEIDSIVAIGSLLLSWKALDQQNKQQLKAMLNNVEELKGLNINATAVCVERVREMQMVKGKKLALEIALLVMNEENVKDADYVELYKSLISSRLVTLNKRAIRDNKYLLH</sequence>
<protein>
    <submittedName>
        <fullName evidence="1">Uncharacterized protein</fullName>
    </submittedName>
</protein>
<organism evidence="1 2">
    <name type="scientific">Mucor circinelloides f. circinelloides (strain 1006PhL)</name>
    <name type="common">Mucormycosis agent</name>
    <name type="synonym">Calyptromyces circinelloides</name>
    <dbReference type="NCBI Taxonomy" id="1220926"/>
    <lineage>
        <taxon>Eukaryota</taxon>
        <taxon>Fungi</taxon>
        <taxon>Fungi incertae sedis</taxon>
        <taxon>Mucoromycota</taxon>
        <taxon>Mucoromycotina</taxon>
        <taxon>Mucoromycetes</taxon>
        <taxon>Mucorales</taxon>
        <taxon>Mucorineae</taxon>
        <taxon>Mucoraceae</taxon>
        <taxon>Mucor</taxon>
    </lineage>
</organism>
<dbReference type="EMBL" id="KE123965">
    <property type="protein sequence ID" value="EPB87602.1"/>
    <property type="molecule type" value="Genomic_DNA"/>
</dbReference>
<evidence type="ECO:0000313" key="1">
    <source>
        <dbReference type="EMBL" id="EPB87602.1"/>
    </source>
</evidence>
<dbReference type="AlphaFoldDB" id="S2JGH0"/>
<dbReference type="InParanoid" id="S2JGH0"/>
<accession>S2JGH0</accession>
<gene>
    <name evidence="1" type="ORF">HMPREF1544_05584</name>
</gene>
<dbReference type="OrthoDB" id="10328567at2759"/>
<keyword evidence="2" id="KW-1185">Reference proteome</keyword>
<dbReference type="Proteomes" id="UP000014254">
    <property type="component" value="Unassembled WGS sequence"/>
</dbReference>